<organism evidence="1 2">
    <name type="scientific">Citrobacter werkmanii</name>
    <dbReference type="NCBI Taxonomy" id="67827"/>
    <lineage>
        <taxon>Bacteria</taxon>
        <taxon>Pseudomonadati</taxon>
        <taxon>Pseudomonadota</taxon>
        <taxon>Gammaproteobacteria</taxon>
        <taxon>Enterobacterales</taxon>
        <taxon>Enterobacteriaceae</taxon>
        <taxon>Citrobacter</taxon>
        <taxon>Citrobacter freundii complex</taxon>
    </lineage>
</organism>
<gene>
    <name evidence="1" type="ORF">JAW44_000796</name>
</gene>
<dbReference type="Proteomes" id="UP000867745">
    <property type="component" value="Unassembled WGS sequence"/>
</dbReference>
<dbReference type="AlphaFoldDB" id="A0AA37Z686"/>
<name>A0AA37Z686_9ENTR</name>
<sequence length="359" mass="41106">MNWHLYSLPTDKLQVIIADQLGKIGGDIPPLDIFQHDINTVYVRYWKKRLTSLHRVVITRTRYAQLIEQVIKGHSETFKIYSGIEASLGERAKMLKDLVDSPAGADITEELNIRSYRISKCDRQAMTIIQRTAALEGIAKWIRDNNAPESKIVELAEEYERVVVLGKLVGAELLMLYADSAVEMSRYAELTDKIKSATGEEYRSLTVPLKEEINWQSFQRKIISATKEHCLSIQLFALQQMLESANAERNISQSAFSASVKQADRIKLTKISEPQQALEFPVNVSFEHAMIWIELADGRVLGAPLKWFPKLREANRIERDKYKMTPVSLIWKDLDTTIHMDDLFDNNNAPLYPIDDPKK</sequence>
<proteinExistence type="predicted"/>
<reference evidence="1" key="1">
    <citation type="journal article" date="2018" name="Genome Biol.">
        <title>SKESA: strategic k-mer extension for scrupulous assemblies.</title>
        <authorList>
            <person name="Souvorov A."/>
            <person name="Agarwala R."/>
            <person name="Lipman D.J."/>
        </authorList>
    </citation>
    <scope>NUCLEOTIDE SEQUENCE</scope>
    <source>
        <strain evidence="1">RS189</strain>
    </source>
</reference>
<dbReference type="Pfam" id="PF10387">
    <property type="entry name" value="DUF2442"/>
    <property type="match status" value="1"/>
</dbReference>
<evidence type="ECO:0000313" key="2">
    <source>
        <dbReference type="Proteomes" id="UP000867745"/>
    </source>
</evidence>
<protein>
    <submittedName>
        <fullName evidence="1">DUF2442 domain-containing protein</fullName>
    </submittedName>
</protein>
<comment type="caution">
    <text evidence="1">The sequence shown here is derived from an EMBL/GenBank/DDBJ whole genome shotgun (WGS) entry which is preliminary data.</text>
</comment>
<accession>A0AA37Z686</accession>
<dbReference type="Gene3D" id="3.30.2020.40">
    <property type="entry name" value="Uncharacterised protein PF10387, DUF2442"/>
    <property type="match status" value="1"/>
</dbReference>
<evidence type="ECO:0000313" key="1">
    <source>
        <dbReference type="EMBL" id="HAT7591092.1"/>
    </source>
</evidence>
<dbReference type="EMBL" id="DACUGV010000001">
    <property type="protein sequence ID" value="HAT7591092.1"/>
    <property type="molecule type" value="Genomic_DNA"/>
</dbReference>
<reference evidence="1" key="2">
    <citation type="submission" date="2020-11" db="EMBL/GenBank/DDBJ databases">
        <authorList>
            <consortium name="NCBI Pathogen Detection Project"/>
        </authorList>
    </citation>
    <scope>NUCLEOTIDE SEQUENCE</scope>
    <source>
        <strain evidence="1">RS189</strain>
    </source>
</reference>
<dbReference type="InterPro" id="IPR018841">
    <property type="entry name" value="DUF2442"/>
</dbReference>